<protein>
    <submittedName>
        <fullName evidence="1">Uncharacterized protein</fullName>
    </submittedName>
</protein>
<dbReference type="AlphaFoldDB" id="A0A0K2JJZ1"/>
<organism evidence="1 2">
    <name type="scientific">Spiroplasma kunkelii CR2-3x</name>
    <dbReference type="NCBI Taxonomy" id="273035"/>
    <lineage>
        <taxon>Bacteria</taxon>
        <taxon>Bacillati</taxon>
        <taxon>Mycoplasmatota</taxon>
        <taxon>Mollicutes</taxon>
        <taxon>Entomoplasmatales</taxon>
        <taxon>Spiroplasmataceae</taxon>
        <taxon>Spiroplasma</taxon>
    </lineage>
</organism>
<dbReference type="Proteomes" id="UP000062963">
    <property type="component" value="Plasmid pSKU226"/>
</dbReference>
<name>A0A0K2JJZ1_SPIKU</name>
<accession>A0A0K2JJZ1</accession>
<dbReference type="EMBL" id="CP012423">
    <property type="protein sequence ID" value="ALA98586.1"/>
    <property type="molecule type" value="Genomic_DNA"/>
</dbReference>
<evidence type="ECO:0000313" key="2">
    <source>
        <dbReference type="Proteomes" id="UP000062963"/>
    </source>
</evidence>
<geneLocation type="plasmid" evidence="1 2">
    <name>pSKU226</name>
</geneLocation>
<evidence type="ECO:0000313" key="1">
    <source>
        <dbReference type="EMBL" id="ALA98586.1"/>
    </source>
</evidence>
<dbReference type="PATRIC" id="fig|273035.7.peg.2166"/>
<dbReference type="OrthoDB" id="9896252at2"/>
<sequence>MPILDKKDIDIEKKLNKTVSFSAEIKKDKRIKLTPMTCKVNLILKFNELAQKRKWSKTTLMNEILEDYFNRLENSKNEDD</sequence>
<proteinExistence type="predicted"/>
<gene>
    <name evidence="1" type="ORF">SKUN_001734</name>
</gene>
<reference evidence="1 2" key="1">
    <citation type="journal article" date="2015" name="Genome Announc.">
        <title>Complete Genome Sequence of Spiroplasma kunkelii Strain CR2-3x, Causal Agent of Corn Stunt Disease in Zea mays L.</title>
        <authorList>
            <person name="Davis R.E."/>
            <person name="Shao J."/>
            <person name="Dally E.L."/>
            <person name="Zhao Y."/>
            <person name="Gasparich G.E."/>
            <person name="Gaynor B.J."/>
            <person name="Athey J.C."/>
            <person name="Harrison N.A."/>
            <person name="Donofrio N."/>
        </authorList>
    </citation>
    <scope>NUCLEOTIDE SEQUENCE [LARGE SCALE GENOMIC DNA]</scope>
    <source>
        <strain evidence="1 2">CR2-3x</strain>
        <plasmid evidence="1">pSKU226</plasmid>
    </source>
</reference>
<keyword evidence="2" id="KW-1185">Reference proteome</keyword>
<dbReference type="RefSeq" id="WP_040094217.1">
    <property type="nucleotide sequence ID" value="NZ_CP012423.1"/>
</dbReference>
<keyword evidence="1" id="KW-0614">Plasmid</keyword>
<dbReference type="KEGG" id="skn:SKUN_001734"/>